<name>A0A150KG15_HEYCO</name>
<evidence type="ECO:0000313" key="2">
    <source>
        <dbReference type="Proteomes" id="UP000075304"/>
    </source>
</evidence>
<dbReference type="AlphaFoldDB" id="A0A150KG15"/>
<accession>A0A150KG15</accession>
<organism evidence="1 2">
    <name type="scientific">Heyndrickxia coagulans</name>
    <name type="common">Weizmannia coagulans</name>
    <dbReference type="NCBI Taxonomy" id="1398"/>
    <lineage>
        <taxon>Bacteria</taxon>
        <taxon>Bacillati</taxon>
        <taxon>Bacillota</taxon>
        <taxon>Bacilli</taxon>
        <taxon>Bacillales</taxon>
        <taxon>Bacillaceae</taxon>
        <taxon>Heyndrickxia</taxon>
    </lineage>
</organism>
<protein>
    <submittedName>
        <fullName evidence="1">Uncharacterized protein</fullName>
    </submittedName>
</protein>
<sequence length="53" mass="6031">MLSGKEKRTNWKKQKRKARHPAFCFFIPQTAEQALSRTQPAVAGDTEISARLT</sequence>
<evidence type="ECO:0000313" key="1">
    <source>
        <dbReference type="EMBL" id="KYC70527.1"/>
    </source>
</evidence>
<gene>
    <name evidence="1" type="ORF">B4099_0641</name>
</gene>
<dbReference type="Proteomes" id="UP000075304">
    <property type="component" value="Unassembled WGS sequence"/>
</dbReference>
<proteinExistence type="predicted"/>
<dbReference type="EMBL" id="LQYI01000036">
    <property type="protein sequence ID" value="KYC70527.1"/>
    <property type="molecule type" value="Genomic_DNA"/>
</dbReference>
<comment type="caution">
    <text evidence="1">The sequence shown here is derived from an EMBL/GenBank/DDBJ whole genome shotgun (WGS) entry which is preliminary data.</text>
</comment>
<dbReference type="PATRIC" id="fig|1398.25.peg.2220"/>
<reference evidence="1 2" key="1">
    <citation type="submission" date="2016-01" db="EMBL/GenBank/DDBJ databases">
        <title>Genome Sequences of Twelve Sporeforming Bacillus Species Isolated from Foods.</title>
        <authorList>
            <person name="Berendsen E.M."/>
            <person name="Wells-Bennik M.H."/>
            <person name="Krawcyk A.O."/>
            <person name="De Jong A."/>
            <person name="Holsappel S."/>
            <person name="Eijlander R.T."/>
            <person name="Kuipers O.P."/>
        </authorList>
    </citation>
    <scope>NUCLEOTIDE SEQUENCE [LARGE SCALE GENOMIC DNA]</scope>
    <source>
        <strain evidence="1 2">B4099</strain>
    </source>
</reference>